<feature type="compositionally biased region" description="Low complexity" evidence="1">
    <location>
        <begin position="753"/>
        <end position="775"/>
    </location>
</feature>
<feature type="compositionally biased region" description="Basic residues" evidence="1">
    <location>
        <begin position="281"/>
        <end position="292"/>
    </location>
</feature>
<feature type="compositionally biased region" description="Polar residues" evidence="1">
    <location>
        <begin position="332"/>
        <end position="362"/>
    </location>
</feature>
<feature type="compositionally biased region" description="Low complexity" evidence="1">
    <location>
        <begin position="914"/>
        <end position="936"/>
    </location>
</feature>
<feature type="compositionally biased region" description="Polar residues" evidence="1">
    <location>
        <begin position="852"/>
        <end position="913"/>
    </location>
</feature>
<feature type="compositionally biased region" description="Polar residues" evidence="1">
    <location>
        <begin position="252"/>
        <end position="274"/>
    </location>
</feature>
<feature type="compositionally biased region" description="Acidic residues" evidence="1">
    <location>
        <begin position="317"/>
        <end position="330"/>
    </location>
</feature>
<feature type="compositionally biased region" description="Polar residues" evidence="1">
    <location>
        <begin position="440"/>
        <end position="452"/>
    </location>
</feature>
<feature type="compositionally biased region" description="Polar residues" evidence="1">
    <location>
        <begin position="481"/>
        <end position="498"/>
    </location>
</feature>
<dbReference type="Proteomes" id="UP001174694">
    <property type="component" value="Unassembled WGS sequence"/>
</dbReference>
<evidence type="ECO:0000313" key="2">
    <source>
        <dbReference type="EMBL" id="KAJ9157814.1"/>
    </source>
</evidence>
<feature type="compositionally biased region" description="Polar residues" evidence="1">
    <location>
        <begin position="550"/>
        <end position="561"/>
    </location>
</feature>
<reference evidence="2" key="1">
    <citation type="submission" date="2022-07" db="EMBL/GenBank/DDBJ databases">
        <title>Fungi with potential for degradation of polypropylene.</title>
        <authorList>
            <person name="Gostincar C."/>
        </authorList>
    </citation>
    <scope>NUCLEOTIDE SEQUENCE</scope>
    <source>
        <strain evidence="2">EXF-13308</strain>
    </source>
</reference>
<feature type="region of interest" description="Disordered" evidence="1">
    <location>
        <begin position="477"/>
        <end position="945"/>
    </location>
</feature>
<feature type="compositionally biased region" description="Basic residues" evidence="1">
    <location>
        <begin position="365"/>
        <end position="376"/>
    </location>
</feature>
<feature type="compositionally biased region" description="Polar residues" evidence="1">
    <location>
        <begin position="710"/>
        <end position="752"/>
    </location>
</feature>
<accession>A0AA38S7U0</accession>
<feature type="compositionally biased region" description="Basic residues" evidence="1">
    <location>
        <begin position="410"/>
        <end position="422"/>
    </location>
</feature>
<feature type="compositionally biased region" description="Low complexity" evidence="1">
    <location>
        <begin position="171"/>
        <end position="180"/>
    </location>
</feature>
<feature type="compositionally biased region" description="Polar residues" evidence="1">
    <location>
        <begin position="1"/>
        <end position="31"/>
    </location>
</feature>
<feature type="compositionally biased region" description="Pro residues" evidence="1">
    <location>
        <begin position="151"/>
        <end position="170"/>
    </location>
</feature>
<feature type="region of interest" description="Disordered" evidence="1">
    <location>
        <begin position="148"/>
        <end position="180"/>
    </location>
</feature>
<feature type="compositionally biased region" description="Low complexity" evidence="1">
    <location>
        <begin position="782"/>
        <end position="851"/>
    </location>
</feature>
<dbReference type="AlphaFoldDB" id="A0AA38S7U0"/>
<protein>
    <submittedName>
        <fullName evidence="2">Uncharacterized protein</fullName>
    </submittedName>
</protein>
<comment type="caution">
    <text evidence="2">The sequence shown here is derived from an EMBL/GenBank/DDBJ whole genome shotgun (WGS) entry which is preliminary data.</text>
</comment>
<name>A0AA38S7U0_9PEZI</name>
<feature type="compositionally biased region" description="Low complexity" evidence="1">
    <location>
        <begin position="499"/>
        <end position="508"/>
    </location>
</feature>
<feature type="region of interest" description="Disordered" evidence="1">
    <location>
        <begin position="252"/>
        <end position="456"/>
    </location>
</feature>
<feature type="compositionally biased region" description="Low complexity" evidence="1">
    <location>
        <begin position="632"/>
        <end position="708"/>
    </location>
</feature>
<organism evidence="2 3">
    <name type="scientific">Pleurostoma richardsiae</name>
    <dbReference type="NCBI Taxonomy" id="41990"/>
    <lineage>
        <taxon>Eukaryota</taxon>
        <taxon>Fungi</taxon>
        <taxon>Dikarya</taxon>
        <taxon>Ascomycota</taxon>
        <taxon>Pezizomycotina</taxon>
        <taxon>Sordariomycetes</taxon>
        <taxon>Sordariomycetidae</taxon>
        <taxon>Calosphaeriales</taxon>
        <taxon>Pleurostomataceae</taxon>
        <taxon>Pleurostoma</taxon>
    </lineage>
</organism>
<sequence length="1040" mass="110070">MATAQSFEAQPSLTAPVISSTSDHGAKSSTGIEARLLPAEGPMQAVGSGRSSAGPAAIVDLETQNSGRNAQPILNDGRIKNPVPSKLKGKTDNVKGEFGVMQMDLRANVETLERDALARRTSERTEMAAKMAFKNGYVSLRRSRFVHHPDAAPPSLAPAPAAPPPAPPAPKSSSPRVRPSPEAIKVEQARLLTLLRTLDPLSVVNQICRALAFFGGIPGAAPDPNGFPESAQSNGSGSLFVGWISEIFPNLENDTAPTSTSVGSLAAPGQTSKNLAAERRPRGRPKGSKASKFRSDKGVKKGPKKLLGSSGQPQDGVDVDDSWVDEEDVTGEGQQSSRQELTSIGQSTPVRTSSSFQQIDLTSSGKKRGRPKGSKNRPKDATGAETTLPRSTPVVIHAPAPVASGAFSIGKKKKGRPKGSKNRPKEANAQEGSGAPPNEVTDTQAAGTSSESAVVADSIPFSGTDYALAALRQALEEPPIDNTNQTTSFQPVNTTAVESSKSTSQVSTTKKRKRKSGQVGVHGQGTANPAIPATQSQPVPNGTPLVSVVNHETAQTTSKSIPPSAAAAVPPPKRQRKAKEPRASSKQNQANARGARGSGTATAPKSIEIPSNLPPTQRPELTSPTIEELEAQLEQQSPSPQLQHAQPPQQSHPAQYSSQQASQQPSQQPSHSQQVHQSSQRSDQRQAVLSRQQQHQPYQQRQQQTVAQMASPSLGQVNTASPRVSQAQSRSPNPNQGHSSSPNISQQHMSKTQQSSSGTNQAQQSQQQQVRGSQSYFSQNRSAPSQYGQQSQQHQTAQYSTQQQQTYSPQQQAQYPAQQSKQQGYITQPQQQYPSQQQQYPSQQGLQQQSYATTSAGASSQTLARQSPQFGAATTSSYNPGDANFRSNMNTGLGFSNSTFGSRRTTAGTPANNSYQTSGAAAAYGSSGQQSSSYGARTALPTSASQRNPVQNVQNVQNLSQNMQEFHGFPDTTSLFDMSNLDSQNAGHSALNLGSAPYNMGAGNVPRTSGNPGSFGTPAMTNFDTNLGGNDRYFGVGGRR</sequence>
<evidence type="ECO:0000256" key="1">
    <source>
        <dbReference type="SAM" id="MobiDB-lite"/>
    </source>
</evidence>
<evidence type="ECO:0000313" key="3">
    <source>
        <dbReference type="Proteomes" id="UP001174694"/>
    </source>
</evidence>
<dbReference type="EMBL" id="JANBVO010000001">
    <property type="protein sequence ID" value="KAJ9157814.1"/>
    <property type="molecule type" value="Genomic_DNA"/>
</dbReference>
<feature type="compositionally biased region" description="Low complexity" evidence="1">
    <location>
        <begin position="590"/>
        <end position="603"/>
    </location>
</feature>
<proteinExistence type="predicted"/>
<gene>
    <name evidence="2" type="ORF">NKR23_g123</name>
</gene>
<keyword evidence="3" id="KW-1185">Reference proteome</keyword>
<feature type="region of interest" description="Disordered" evidence="1">
    <location>
        <begin position="1"/>
        <end position="33"/>
    </location>
</feature>